<sequence length="137" mass="15109">MIKAFLFIISILVAFREIHVAGHFCDGEDFTVEYKGRFTCYGEPHGKAIMMVGQCKDGTNFCKMDRNTVQNDNDVIEGTSGKLEDSDDELYLIVTPFCGTCSKSFKLPISESGVNCGPSSGNVHDFGNVELSEHCHN</sequence>
<feature type="chain" id="PRO_5005892277" evidence="1">
    <location>
        <begin position="22"/>
        <end position="137"/>
    </location>
</feature>
<feature type="signal peptide" evidence="1">
    <location>
        <begin position="1"/>
        <end position="21"/>
    </location>
</feature>
<dbReference type="AlphaFoldDB" id="A0A0N4ZVV9"/>
<accession>A0A0N4ZVV9</accession>
<proteinExistence type="predicted"/>
<evidence type="ECO:0000256" key="1">
    <source>
        <dbReference type="SAM" id="SignalP"/>
    </source>
</evidence>
<organism evidence="2 3">
    <name type="scientific">Parastrongyloides trichosuri</name>
    <name type="common">Possum-specific nematode worm</name>
    <dbReference type="NCBI Taxonomy" id="131310"/>
    <lineage>
        <taxon>Eukaryota</taxon>
        <taxon>Metazoa</taxon>
        <taxon>Ecdysozoa</taxon>
        <taxon>Nematoda</taxon>
        <taxon>Chromadorea</taxon>
        <taxon>Rhabditida</taxon>
        <taxon>Tylenchina</taxon>
        <taxon>Panagrolaimomorpha</taxon>
        <taxon>Strongyloidoidea</taxon>
        <taxon>Strongyloididae</taxon>
        <taxon>Parastrongyloides</taxon>
    </lineage>
</organism>
<keyword evidence="1" id="KW-0732">Signal</keyword>
<evidence type="ECO:0000313" key="2">
    <source>
        <dbReference type="Proteomes" id="UP000038045"/>
    </source>
</evidence>
<evidence type="ECO:0000313" key="3">
    <source>
        <dbReference type="WBParaSite" id="PTRK_0001274200.1"/>
    </source>
</evidence>
<name>A0A0N4ZVV9_PARTI</name>
<dbReference type="Proteomes" id="UP000038045">
    <property type="component" value="Unplaced"/>
</dbReference>
<reference evidence="3" key="1">
    <citation type="submission" date="2017-02" db="UniProtKB">
        <authorList>
            <consortium name="WormBaseParasite"/>
        </authorList>
    </citation>
    <scope>IDENTIFICATION</scope>
</reference>
<protein>
    <submittedName>
        <fullName evidence="3">Secreted protein</fullName>
    </submittedName>
</protein>
<dbReference type="WBParaSite" id="PTRK_0001274200.1">
    <property type="protein sequence ID" value="PTRK_0001274200.1"/>
    <property type="gene ID" value="PTRK_0001274200"/>
</dbReference>
<keyword evidence="2" id="KW-1185">Reference proteome</keyword>